<dbReference type="EMBL" id="NIVC01000365">
    <property type="protein sequence ID" value="PAA84626.1"/>
    <property type="molecule type" value="Genomic_DNA"/>
</dbReference>
<feature type="transmembrane region" description="Helical" evidence="2">
    <location>
        <begin position="176"/>
        <end position="201"/>
    </location>
</feature>
<evidence type="ECO:0000256" key="1">
    <source>
        <dbReference type="SAM" id="MobiDB-lite"/>
    </source>
</evidence>
<sequence length="319" mass="35039">MRTSVLALLLLILTAAVTTFVDARRSSSRSYSSYRSYRYSSYRYSSYRYSSYRYSSYRYSSYRYSSYRYSSYRYSYRSPLYTRRLSSNLMGTLYFSYVSRYPRHFSYRRSAVGSSGGSCTNRLALSNGSYVGSFSCPFLGDEPSSWTKCCGYENEQFCCDPAYDDSWALASQGLSFVAIFFIVGGCLTGLAIVGVLIFLCVRKGLLNTRRPGVMTAPTAATAVVTSPPVSVAPVQAISKWVPMAPGPGQPPVVGSNPPPYPTSNAGQPPVVGSNPPSYPASNAGQPIGMENQGFEPPPYPLYPPSYQNPYANANAPDYG</sequence>
<feature type="region of interest" description="Disordered" evidence="1">
    <location>
        <begin position="248"/>
        <end position="319"/>
    </location>
</feature>
<dbReference type="EMBL" id="NIVC01002366">
    <property type="protein sequence ID" value="PAA58511.1"/>
    <property type="molecule type" value="Genomic_DNA"/>
</dbReference>
<keyword evidence="2" id="KW-0472">Membrane</keyword>
<dbReference type="OrthoDB" id="10241500at2759"/>
<evidence type="ECO:0000256" key="2">
    <source>
        <dbReference type="SAM" id="Phobius"/>
    </source>
</evidence>
<evidence type="ECO:0000256" key="3">
    <source>
        <dbReference type="SAM" id="SignalP"/>
    </source>
</evidence>
<evidence type="ECO:0000313" key="5">
    <source>
        <dbReference type="EMBL" id="PAA84626.1"/>
    </source>
</evidence>
<proteinExistence type="predicted"/>
<comment type="caution">
    <text evidence="5">The sequence shown here is derived from an EMBL/GenBank/DDBJ whole genome shotgun (WGS) entry which is preliminary data.</text>
</comment>
<evidence type="ECO:0000313" key="6">
    <source>
        <dbReference type="Proteomes" id="UP000215902"/>
    </source>
</evidence>
<gene>
    <name evidence="4" type="ORF">BOX15_Mlig007584g1</name>
    <name evidence="5" type="ORF">BOX15_Mlig007584g2</name>
</gene>
<keyword evidence="2" id="KW-1133">Transmembrane helix</keyword>
<reference evidence="5 6" key="1">
    <citation type="submission" date="2017-06" db="EMBL/GenBank/DDBJ databases">
        <title>A platform for efficient transgenesis in Macrostomum lignano, a flatworm model organism for stem cell research.</title>
        <authorList>
            <person name="Berezikov E."/>
        </authorList>
    </citation>
    <scope>NUCLEOTIDE SEQUENCE [LARGE SCALE GENOMIC DNA]</scope>
    <source>
        <strain evidence="5">DV1</strain>
        <tissue evidence="5">Whole organism</tissue>
    </source>
</reference>
<name>A0A267GF50_9PLAT</name>
<feature type="compositionally biased region" description="Pro residues" evidence="1">
    <location>
        <begin position="248"/>
        <end position="261"/>
    </location>
</feature>
<protein>
    <recommendedName>
        <fullName evidence="7">CX domain-containing protein</fullName>
    </recommendedName>
</protein>
<evidence type="ECO:0000313" key="4">
    <source>
        <dbReference type="EMBL" id="PAA58511.1"/>
    </source>
</evidence>
<feature type="chain" id="PRO_5011916191" description="CX domain-containing protein" evidence="3">
    <location>
        <begin position="24"/>
        <end position="319"/>
    </location>
</feature>
<keyword evidence="3" id="KW-0732">Signal</keyword>
<organism evidence="5 6">
    <name type="scientific">Macrostomum lignano</name>
    <dbReference type="NCBI Taxonomy" id="282301"/>
    <lineage>
        <taxon>Eukaryota</taxon>
        <taxon>Metazoa</taxon>
        <taxon>Spiralia</taxon>
        <taxon>Lophotrochozoa</taxon>
        <taxon>Platyhelminthes</taxon>
        <taxon>Rhabditophora</taxon>
        <taxon>Macrostomorpha</taxon>
        <taxon>Macrostomida</taxon>
        <taxon>Macrostomidae</taxon>
        <taxon>Macrostomum</taxon>
    </lineage>
</organism>
<feature type="signal peptide" evidence="3">
    <location>
        <begin position="1"/>
        <end position="23"/>
    </location>
</feature>
<keyword evidence="6" id="KW-1185">Reference proteome</keyword>
<dbReference type="Proteomes" id="UP000215902">
    <property type="component" value="Unassembled WGS sequence"/>
</dbReference>
<dbReference type="AlphaFoldDB" id="A0A267GF50"/>
<keyword evidence="2" id="KW-0812">Transmembrane</keyword>
<accession>A0A267GF50</accession>
<evidence type="ECO:0008006" key="7">
    <source>
        <dbReference type="Google" id="ProtNLM"/>
    </source>
</evidence>